<dbReference type="PANTHER" id="PTHR34982">
    <property type="entry name" value="YOP PROTEINS TRANSLOCATION PROTEIN L"/>
    <property type="match status" value="1"/>
</dbReference>
<evidence type="ECO:0000259" key="8">
    <source>
        <dbReference type="Pfam" id="PF02108"/>
    </source>
</evidence>
<evidence type="ECO:0000256" key="1">
    <source>
        <dbReference type="ARBA" id="ARBA00003041"/>
    </source>
</evidence>
<dbReference type="GO" id="GO:0044781">
    <property type="term" value="P:bacterial-type flagellum organization"/>
    <property type="evidence" value="ECO:0007669"/>
    <property type="project" value="UniProtKB-KW"/>
</dbReference>
<evidence type="ECO:0000313" key="10">
    <source>
        <dbReference type="Proteomes" id="UP000460287"/>
    </source>
</evidence>
<evidence type="ECO:0000256" key="4">
    <source>
        <dbReference type="ARBA" id="ARBA00022795"/>
    </source>
</evidence>
<reference evidence="9 10" key="1">
    <citation type="submission" date="2019-08" db="EMBL/GenBank/DDBJ databases">
        <title>In-depth cultivation of the pig gut microbiome towards novel bacterial diversity and tailored functional studies.</title>
        <authorList>
            <person name="Wylensek D."/>
            <person name="Hitch T.C.A."/>
            <person name="Clavel T."/>
        </authorList>
    </citation>
    <scope>NUCLEOTIDE SEQUENCE [LARGE SCALE GENOMIC DNA]</scope>
    <source>
        <strain evidence="9 10">WCA-383-APC-5B</strain>
    </source>
</reference>
<keyword evidence="7" id="KW-0175">Coiled coil</keyword>
<evidence type="ECO:0000256" key="3">
    <source>
        <dbReference type="ARBA" id="ARBA00022448"/>
    </source>
</evidence>
<evidence type="ECO:0000256" key="7">
    <source>
        <dbReference type="SAM" id="Coils"/>
    </source>
</evidence>
<comment type="similarity">
    <text evidence="2">Belongs to the FliH family.</text>
</comment>
<dbReference type="GO" id="GO:0015031">
    <property type="term" value="P:protein transport"/>
    <property type="evidence" value="ECO:0007669"/>
    <property type="project" value="UniProtKB-KW"/>
</dbReference>
<keyword evidence="10" id="KW-1185">Reference proteome</keyword>
<dbReference type="AlphaFoldDB" id="A0A7X2MXW8"/>
<keyword evidence="5" id="KW-0653">Protein transport</keyword>
<dbReference type="RefSeq" id="WP_154530957.1">
    <property type="nucleotide sequence ID" value="NZ_VULX01000007.1"/>
</dbReference>
<accession>A0A7X2MXW8</accession>
<name>A0A7X2MXW8_9CLOT</name>
<keyword evidence="9" id="KW-0282">Flagellum</keyword>
<feature type="coiled-coil region" evidence="7">
    <location>
        <begin position="103"/>
        <end position="145"/>
    </location>
</feature>
<comment type="caution">
    <text evidence="9">The sequence shown here is derived from an EMBL/GenBank/DDBJ whole genome shotgun (WGS) entry which is preliminary data.</text>
</comment>
<dbReference type="InterPro" id="IPR051472">
    <property type="entry name" value="T3SS_Stator/FliH"/>
</dbReference>
<gene>
    <name evidence="9" type="ORF">FYJ33_06550</name>
</gene>
<dbReference type="InterPro" id="IPR018035">
    <property type="entry name" value="Flagellar_FliH/T3SS_HrpE"/>
</dbReference>
<evidence type="ECO:0000256" key="2">
    <source>
        <dbReference type="ARBA" id="ARBA00006602"/>
    </source>
</evidence>
<proteinExistence type="inferred from homology"/>
<comment type="function">
    <text evidence="1">Needed for flagellar regrowth and assembly.</text>
</comment>
<evidence type="ECO:0000256" key="6">
    <source>
        <dbReference type="ARBA" id="ARBA00023225"/>
    </source>
</evidence>
<keyword evidence="4" id="KW-1005">Bacterial flagellum biogenesis</keyword>
<evidence type="ECO:0000313" key="9">
    <source>
        <dbReference type="EMBL" id="MSR91075.1"/>
    </source>
</evidence>
<keyword evidence="3" id="KW-0813">Transport</keyword>
<dbReference type="Proteomes" id="UP000460287">
    <property type="component" value="Unassembled WGS sequence"/>
</dbReference>
<evidence type="ECO:0000256" key="5">
    <source>
        <dbReference type="ARBA" id="ARBA00022927"/>
    </source>
</evidence>
<keyword evidence="9" id="KW-0966">Cell projection</keyword>
<dbReference type="PANTHER" id="PTHR34982:SF1">
    <property type="entry name" value="FLAGELLAR ASSEMBLY PROTEIN FLIH"/>
    <property type="match status" value="1"/>
</dbReference>
<keyword evidence="6" id="KW-1006">Bacterial flagellum protein export</keyword>
<dbReference type="GO" id="GO:0005829">
    <property type="term" value="C:cytosol"/>
    <property type="evidence" value="ECO:0007669"/>
    <property type="project" value="TreeGrafter"/>
</dbReference>
<organism evidence="9 10">
    <name type="scientific">Inconstantimicrobium porci</name>
    <dbReference type="NCBI Taxonomy" id="2652291"/>
    <lineage>
        <taxon>Bacteria</taxon>
        <taxon>Bacillati</taxon>
        <taxon>Bacillota</taxon>
        <taxon>Clostridia</taxon>
        <taxon>Eubacteriales</taxon>
        <taxon>Clostridiaceae</taxon>
        <taxon>Inconstantimicrobium</taxon>
    </lineage>
</organism>
<dbReference type="Pfam" id="PF02108">
    <property type="entry name" value="FliH"/>
    <property type="match status" value="1"/>
</dbReference>
<feature type="domain" description="Flagellar assembly protein FliH/Type III secretion system HrpE" evidence="8">
    <location>
        <begin position="122"/>
        <end position="246"/>
    </location>
</feature>
<protein>
    <submittedName>
        <fullName evidence="9">Flagellar biosynthesis protein</fullName>
    </submittedName>
</protein>
<keyword evidence="9" id="KW-0969">Cilium</keyword>
<dbReference type="EMBL" id="VULX01000007">
    <property type="protein sequence ID" value="MSR91075.1"/>
    <property type="molecule type" value="Genomic_DNA"/>
</dbReference>
<sequence>MQSSYSVIKSNSVLQGEEKTIMTQYNRKIDFEDADEVLQQDMESTPEVIARYRQMGEDIVNDAKVQRDSIINAANINAVQIEKDAYEKGYSQGKQNGYEDGYKEAYDKNIEAAKAQAADIVSQAMNILNNANNDYEEYLKEKTQEIIHLSIKIAEAVLKTKLEVPDGISDMVRKAIEGAENTKTFIIRCNEVHVDELKAKVDKWKVIYAIEGNIFVIGDETISPGNAVIERDNGRTEVGIQTGLDKIKEAIL</sequence>